<evidence type="ECO:0000256" key="5">
    <source>
        <dbReference type="ARBA" id="ARBA00023015"/>
    </source>
</evidence>
<dbReference type="Proteomes" id="UP001237642">
    <property type="component" value="Unassembled WGS sequence"/>
</dbReference>
<keyword evidence="11" id="KW-1185">Reference proteome</keyword>
<dbReference type="InterPro" id="IPR036236">
    <property type="entry name" value="Znf_C2H2_sf"/>
</dbReference>
<dbReference type="EMBL" id="JAUIZM010000001">
    <property type="protein sequence ID" value="KAK1402036.1"/>
    <property type="molecule type" value="Genomic_DNA"/>
</dbReference>
<dbReference type="GO" id="GO:0003700">
    <property type="term" value="F:DNA-binding transcription factor activity"/>
    <property type="evidence" value="ECO:0007669"/>
    <property type="project" value="InterPro"/>
</dbReference>
<gene>
    <name evidence="10" type="ORF">POM88_001641</name>
</gene>
<dbReference type="PROSITE" id="PS00028">
    <property type="entry name" value="ZINC_FINGER_C2H2_1"/>
    <property type="match status" value="2"/>
</dbReference>
<reference evidence="10" key="2">
    <citation type="submission" date="2023-05" db="EMBL/GenBank/DDBJ databases">
        <authorList>
            <person name="Schelkunov M.I."/>
        </authorList>
    </citation>
    <scope>NUCLEOTIDE SEQUENCE</scope>
    <source>
        <strain evidence="10">Hsosn_3</strain>
        <tissue evidence="10">Leaf</tissue>
    </source>
</reference>
<evidence type="ECO:0000256" key="1">
    <source>
        <dbReference type="ARBA" id="ARBA00022723"/>
    </source>
</evidence>
<dbReference type="InterPro" id="IPR013087">
    <property type="entry name" value="Znf_C2H2_type"/>
</dbReference>
<keyword evidence="3 7" id="KW-0863">Zinc-finger</keyword>
<organism evidence="10 11">
    <name type="scientific">Heracleum sosnowskyi</name>
    <dbReference type="NCBI Taxonomy" id="360622"/>
    <lineage>
        <taxon>Eukaryota</taxon>
        <taxon>Viridiplantae</taxon>
        <taxon>Streptophyta</taxon>
        <taxon>Embryophyta</taxon>
        <taxon>Tracheophyta</taxon>
        <taxon>Spermatophyta</taxon>
        <taxon>Magnoliopsida</taxon>
        <taxon>eudicotyledons</taxon>
        <taxon>Gunneridae</taxon>
        <taxon>Pentapetalae</taxon>
        <taxon>asterids</taxon>
        <taxon>campanulids</taxon>
        <taxon>Apiales</taxon>
        <taxon>Apiaceae</taxon>
        <taxon>Apioideae</taxon>
        <taxon>apioid superclade</taxon>
        <taxon>Tordylieae</taxon>
        <taxon>Tordyliinae</taxon>
        <taxon>Heracleum</taxon>
    </lineage>
</organism>
<dbReference type="GO" id="GO:0008270">
    <property type="term" value="F:zinc ion binding"/>
    <property type="evidence" value="ECO:0007669"/>
    <property type="project" value="UniProtKB-KW"/>
</dbReference>
<evidence type="ECO:0000256" key="3">
    <source>
        <dbReference type="ARBA" id="ARBA00022771"/>
    </source>
</evidence>
<evidence type="ECO:0000259" key="9">
    <source>
        <dbReference type="PROSITE" id="PS50157"/>
    </source>
</evidence>
<accession>A0AAD8JE29</accession>
<keyword evidence="5" id="KW-0805">Transcription regulation</keyword>
<dbReference type="Pfam" id="PF13912">
    <property type="entry name" value="zf-C2H2_6"/>
    <property type="match status" value="2"/>
</dbReference>
<evidence type="ECO:0000256" key="2">
    <source>
        <dbReference type="ARBA" id="ARBA00022737"/>
    </source>
</evidence>
<evidence type="ECO:0000256" key="8">
    <source>
        <dbReference type="SAM" id="MobiDB-lite"/>
    </source>
</evidence>
<evidence type="ECO:0000256" key="6">
    <source>
        <dbReference type="ARBA" id="ARBA00023163"/>
    </source>
</evidence>
<dbReference type="PROSITE" id="PS50157">
    <property type="entry name" value="ZINC_FINGER_C2H2_2"/>
    <property type="match status" value="2"/>
</dbReference>
<feature type="region of interest" description="Disordered" evidence="8">
    <location>
        <begin position="39"/>
        <end position="63"/>
    </location>
</feature>
<feature type="domain" description="C2H2-type" evidence="9">
    <location>
        <begin position="103"/>
        <end position="130"/>
    </location>
</feature>
<feature type="domain" description="C2H2-type" evidence="9">
    <location>
        <begin position="156"/>
        <end position="178"/>
    </location>
</feature>
<protein>
    <submittedName>
        <fullName evidence="10">Zinc finger protein ZAT10</fullName>
    </submittedName>
</protein>
<dbReference type="AlphaFoldDB" id="A0AAD8JE29"/>
<dbReference type="Gene3D" id="3.30.160.60">
    <property type="entry name" value="Classic Zinc Finger"/>
    <property type="match status" value="1"/>
</dbReference>
<keyword evidence="1" id="KW-0479">Metal-binding</keyword>
<comment type="caution">
    <text evidence="10">The sequence shown here is derived from an EMBL/GenBank/DDBJ whole genome shotgun (WGS) entry which is preliminary data.</text>
</comment>
<dbReference type="PANTHER" id="PTHR45988:SF1">
    <property type="entry name" value="ZINC FINGER PROTEIN AZF2"/>
    <property type="match status" value="1"/>
</dbReference>
<dbReference type="GO" id="GO:0000976">
    <property type="term" value="F:transcription cis-regulatory region binding"/>
    <property type="evidence" value="ECO:0007669"/>
    <property type="project" value="TreeGrafter"/>
</dbReference>
<dbReference type="InterPro" id="IPR044653">
    <property type="entry name" value="AZF1/2/3-like"/>
</dbReference>
<dbReference type="SUPFAM" id="SSF57667">
    <property type="entry name" value="beta-beta-alpha zinc fingers"/>
    <property type="match status" value="1"/>
</dbReference>
<dbReference type="PANTHER" id="PTHR45988">
    <property type="entry name" value="C2H2 TYPE ZINC FINGER TRANSCRIPTION FACTOR FAMILY-RELATED"/>
    <property type="match status" value="1"/>
</dbReference>
<keyword evidence="4" id="KW-0862">Zinc</keyword>
<dbReference type="GO" id="GO:0005634">
    <property type="term" value="C:nucleus"/>
    <property type="evidence" value="ECO:0007669"/>
    <property type="project" value="TreeGrafter"/>
</dbReference>
<evidence type="ECO:0000313" key="11">
    <source>
        <dbReference type="Proteomes" id="UP001237642"/>
    </source>
</evidence>
<dbReference type="SMART" id="SM00355">
    <property type="entry name" value="ZnF_C2H2"/>
    <property type="match status" value="2"/>
</dbReference>
<sequence length="268" mass="29404">MAVEAFNSPTTTTQPSLFNYKTLNTTTTHNINTTTATFLPSSEPWMRKKRSKRPRSETPPSTEEEYLALCLTMLARGGAAASLNQYPPPPHHQSLEKHETSTYKCSVCNKAFSSYQALGGHKASHRNKTLALENNDNSASSSATLNLGLNPSGRAHVCAICHRSFPTGQALGGHKRRHYEGNVNAKAASGSAATVVSSSSVPVASSQRREFEFDLNLPASPEEEEEEEEEVLPLQVGFDFFRTSQLSGEQEVESPFPLKKLRFLIPSY</sequence>
<keyword evidence="2" id="KW-0677">Repeat</keyword>
<proteinExistence type="predicted"/>
<evidence type="ECO:0000256" key="4">
    <source>
        <dbReference type="ARBA" id="ARBA00022833"/>
    </source>
</evidence>
<name>A0AAD8JE29_9APIA</name>
<evidence type="ECO:0000313" key="10">
    <source>
        <dbReference type="EMBL" id="KAK1402036.1"/>
    </source>
</evidence>
<keyword evidence="6" id="KW-0804">Transcription</keyword>
<evidence type="ECO:0000256" key="7">
    <source>
        <dbReference type="PROSITE-ProRule" id="PRU00042"/>
    </source>
</evidence>
<reference evidence="10" key="1">
    <citation type="submission" date="2023-02" db="EMBL/GenBank/DDBJ databases">
        <title>Genome of toxic invasive species Heracleum sosnowskyi carries increased number of genes despite the absence of recent whole-genome duplications.</title>
        <authorList>
            <person name="Schelkunov M."/>
            <person name="Shtratnikova V."/>
            <person name="Makarenko M."/>
            <person name="Klepikova A."/>
            <person name="Omelchenko D."/>
            <person name="Novikova G."/>
            <person name="Obukhova E."/>
            <person name="Bogdanov V."/>
            <person name="Penin A."/>
            <person name="Logacheva M."/>
        </authorList>
    </citation>
    <scope>NUCLEOTIDE SEQUENCE</scope>
    <source>
        <strain evidence="10">Hsosn_3</strain>
        <tissue evidence="10">Leaf</tissue>
    </source>
</reference>